<feature type="domain" description="Glycosyltransferase 2-like" evidence="3">
    <location>
        <begin position="8"/>
        <end position="153"/>
    </location>
</feature>
<dbReference type="InterPro" id="IPR001173">
    <property type="entry name" value="Glyco_trans_2-like"/>
</dbReference>
<proteinExistence type="predicted"/>
<dbReference type="SUPFAM" id="SSF53448">
    <property type="entry name" value="Nucleotide-diphospho-sugar transferases"/>
    <property type="match status" value="1"/>
</dbReference>
<keyword evidence="2 4" id="KW-0808">Transferase</keyword>
<name>A0A1H6CLR2_9SPHI</name>
<organism evidence="4 5">
    <name type="scientific">Sphingobacterium lactis</name>
    <dbReference type="NCBI Taxonomy" id="797291"/>
    <lineage>
        <taxon>Bacteria</taxon>
        <taxon>Pseudomonadati</taxon>
        <taxon>Bacteroidota</taxon>
        <taxon>Sphingobacteriia</taxon>
        <taxon>Sphingobacteriales</taxon>
        <taxon>Sphingobacteriaceae</taxon>
        <taxon>Sphingobacterium</taxon>
    </lineage>
</organism>
<evidence type="ECO:0000256" key="2">
    <source>
        <dbReference type="ARBA" id="ARBA00022679"/>
    </source>
</evidence>
<dbReference type="Pfam" id="PF00535">
    <property type="entry name" value="Glycos_transf_2"/>
    <property type="match status" value="1"/>
</dbReference>
<gene>
    <name evidence="4" type="ORF">SAMN05421877_11659</name>
</gene>
<keyword evidence="5" id="KW-1185">Reference proteome</keyword>
<dbReference type="CDD" id="cd00761">
    <property type="entry name" value="Glyco_tranf_GTA_type"/>
    <property type="match status" value="1"/>
</dbReference>
<dbReference type="GO" id="GO:0016758">
    <property type="term" value="F:hexosyltransferase activity"/>
    <property type="evidence" value="ECO:0007669"/>
    <property type="project" value="UniProtKB-ARBA"/>
</dbReference>
<reference evidence="5" key="1">
    <citation type="submission" date="2016-10" db="EMBL/GenBank/DDBJ databases">
        <authorList>
            <person name="Varghese N."/>
            <person name="Submissions S."/>
        </authorList>
    </citation>
    <scope>NUCLEOTIDE SEQUENCE [LARGE SCALE GENOMIC DNA]</scope>
    <source>
        <strain evidence="5">DSM 22361</strain>
    </source>
</reference>
<dbReference type="AlphaFoldDB" id="A0A1H6CLR2"/>
<evidence type="ECO:0000313" key="5">
    <source>
        <dbReference type="Proteomes" id="UP000236731"/>
    </source>
</evidence>
<accession>A0A1H6CLR2</accession>
<dbReference type="InterPro" id="IPR029044">
    <property type="entry name" value="Nucleotide-diphossugar_trans"/>
</dbReference>
<dbReference type="RefSeq" id="WP_103907841.1">
    <property type="nucleotide sequence ID" value="NZ_CP049246.1"/>
</dbReference>
<dbReference type="Proteomes" id="UP000236731">
    <property type="component" value="Unassembled WGS sequence"/>
</dbReference>
<dbReference type="PANTHER" id="PTHR22916">
    <property type="entry name" value="GLYCOSYLTRANSFERASE"/>
    <property type="match status" value="1"/>
</dbReference>
<evidence type="ECO:0000259" key="3">
    <source>
        <dbReference type="Pfam" id="PF00535"/>
    </source>
</evidence>
<evidence type="ECO:0000256" key="1">
    <source>
        <dbReference type="ARBA" id="ARBA00022676"/>
    </source>
</evidence>
<protein>
    <submittedName>
        <fullName evidence="4">Glycosyl transferase family 2</fullName>
    </submittedName>
</protein>
<evidence type="ECO:0000313" key="4">
    <source>
        <dbReference type="EMBL" id="SEG73386.1"/>
    </source>
</evidence>
<dbReference type="Gene3D" id="3.90.550.10">
    <property type="entry name" value="Spore Coat Polysaccharide Biosynthesis Protein SpsA, Chain A"/>
    <property type="match status" value="1"/>
</dbReference>
<dbReference type="PANTHER" id="PTHR22916:SF51">
    <property type="entry name" value="GLYCOSYLTRANSFERASE EPSH-RELATED"/>
    <property type="match status" value="1"/>
</dbReference>
<dbReference type="OrthoDB" id="1114838at2"/>
<sequence length="332" mass="38826">MKDNPIVSIIVPVYNAESTLHICLESLDKQVYKYMDVIFINDCSTDGSLAKIEEFAAAMGAYPSMQVTVLSHEINRGVAAARNSGLAVAQGKYIYFIDADDSLEPQALEVLVARAEEKDLELLGFNWFLTFANGERKMTQPMYATTMEAMIKMFEGTMKWNLWIFLIKRSLIENHCIRFIEGKNMGEDLLFMVKLLAQVQRIDRIDDYFYHYGQLNEGSLTKQYSDRHIEEVTYNVSEVAKFLQENNVLPNVNVYLNFLKLNIKLPMLISKDVKQYKKWFVWFEEANAFVDTDRNVSKRIQLLERMAVKKQYWFIKLHYFLIVKLYYGVFYK</sequence>
<keyword evidence="1" id="KW-0328">Glycosyltransferase</keyword>
<dbReference type="EMBL" id="FNUT01000016">
    <property type="protein sequence ID" value="SEG73386.1"/>
    <property type="molecule type" value="Genomic_DNA"/>
</dbReference>